<feature type="transmembrane region" description="Helical" evidence="1">
    <location>
        <begin position="287"/>
        <end position="306"/>
    </location>
</feature>
<evidence type="ECO:0008006" key="4">
    <source>
        <dbReference type="Google" id="ProtNLM"/>
    </source>
</evidence>
<keyword evidence="1" id="KW-0472">Membrane</keyword>
<feature type="transmembrane region" description="Helical" evidence="1">
    <location>
        <begin position="196"/>
        <end position="225"/>
    </location>
</feature>
<name>A0ABW4B8U9_9LACO</name>
<sequence length="374" mass="41053">MKQQKWEWLLALKRPVIWVIPLVMATLFLLPMLRGRLSYAPNVATALRRDAQDQMDVRSTAAIRRVIKAGPKAPPTILTYQQATKLLPLAEKVDAAVKAGDRMAYAKAMAHFLTTGDQPDRAPKYQYLAAHHVPFYGFYDAKVPFTTYLLNNVLYFSHTSTYIVLALAVLVAFLTTMGRGKRDEFSALLAMRPNQVLFNQQVVIGLTAFGMVLLALVLMAIPVIARVGMGSWQTAFFSVTTVPGKTDPQTVIVPLFKALAFYLLGIFAIIAMLTGLALLLKQWHANLIVTVLALAAVAVLPSRAVVRWLPSLTGPLQVLPGSHTDISWMLMASQQTYPAGPFGGQGLFGLMVLFGWAAVFLIAGHVVVHRRQAA</sequence>
<keyword evidence="1" id="KW-0812">Transmembrane</keyword>
<keyword evidence="1" id="KW-1133">Transmembrane helix</keyword>
<gene>
    <name evidence="2" type="ORF">ACFQ3L_03185</name>
</gene>
<evidence type="ECO:0000313" key="3">
    <source>
        <dbReference type="Proteomes" id="UP001597249"/>
    </source>
</evidence>
<feature type="transmembrane region" description="Helical" evidence="1">
    <location>
        <begin position="153"/>
        <end position="175"/>
    </location>
</feature>
<accession>A0ABW4B8U9</accession>
<feature type="transmembrane region" description="Helical" evidence="1">
    <location>
        <begin position="259"/>
        <end position="280"/>
    </location>
</feature>
<proteinExistence type="predicted"/>
<evidence type="ECO:0000313" key="2">
    <source>
        <dbReference type="EMBL" id="MFD1392592.1"/>
    </source>
</evidence>
<feature type="transmembrane region" description="Helical" evidence="1">
    <location>
        <begin position="12"/>
        <end position="33"/>
    </location>
</feature>
<comment type="caution">
    <text evidence="2">The sequence shown here is derived from an EMBL/GenBank/DDBJ whole genome shotgun (WGS) entry which is preliminary data.</text>
</comment>
<evidence type="ECO:0000256" key="1">
    <source>
        <dbReference type="SAM" id="Phobius"/>
    </source>
</evidence>
<dbReference type="RefSeq" id="WP_125584316.1">
    <property type="nucleotide sequence ID" value="NZ_JBHTMO010000006.1"/>
</dbReference>
<protein>
    <recommendedName>
        <fullName evidence="4">ABC transporter permease</fullName>
    </recommendedName>
</protein>
<organism evidence="2 3">
    <name type="scientific">Lacticaseibacillus jixianensis</name>
    <dbReference type="NCBI Taxonomy" id="2486012"/>
    <lineage>
        <taxon>Bacteria</taxon>
        <taxon>Bacillati</taxon>
        <taxon>Bacillota</taxon>
        <taxon>Bacilli</taxon>
        <taxon>Lactobacillales</taxon>
        <taxon>Lactobacillaceae</taxon>
        <taxon>Lacticaseibacillus</taxon>
    </lineage>
</organism>
<dbReference type="EMBL" id="JBHTMO010000006">
    <property type="protein sequence ID" value="MFD1392592.1"/>
    <property type="molecule type" value="Genomic_DNA"/>
</dbReference>
<feature type="transmembrane region" description="Helical" evidence="1">
    <location>
        <begin position="347"/>
        <end position="368"/>
    </location>
</feature>
<dbReference type="Proteomes" id="UP001597249">
    <property type="component" value="Unassembled WGS sequence"/>
</dbReference>
<reference evidence="3" key="1">
    <citation type="journal article" date="2019" name="Int. J. Syst. Evol. Microbiol.">
        <title>The Global Catalogue of Microorganisms (GCM) 10K type strain sequencing project: providing services to taxonomists for standard genome sequencing and annotation.</title>
        <authorList>
            <consortium name="The Broad Institute Genomics Platform"/>
            <consortium name="The Broad Institute Genome Sequencing Center for Infectious Disease"/>
            <person name="Wu L."/>
            <person name="Ma J."/>
        </authorList>
    </citation>
    <scope>NUCLEOTIDE SEQUENCE [LARGE SCALE GENOMIC DNA]</scope>
    <source>
        <strain evidence="3">CCM 8911</strain>
    </source>
</reference>
<keyword evidence="3" id="KW-1185">Reference proteome</keyword>